<dbReference type="OrthoDB" id="288426at2759"/>
<dbReference type="EMBL" id="CAJJDN010000033">
    <property type="protein sequence ID" value="CAD8075478.1"/>
    <property type="molecule type" value="Genomic_DNA"/>
</dbReference>
<name>A0A8S1M3N1_9CILI</name>
<dbReference type="Proteomes" id="UP000692954">
    <property type="component" value="Unassembled WGS sequence"/>
</dbReference>
<feature type="region of interest" description="Disordered" evidence="1">
    <location>
        <begin position="1"/>
        <end position="36"/>
    </location>
</feature>
<feature type="compositionally biased region" description="Polar residues" evidence="1">
    <location>
        <begin position="8"/>
        <end position="18"/>
    </location>
</feature>
<comment type="caution">
    <text evidence="2">The sequence shown here is derived from an EMBL/GenBank/DDBJ whole genome shotgun (WGS) entry which is preliminary data.</text>
</comment>
<sequence>MFQDMDSSEINNLNAPKTSTEHSNTKSPDSQKKLSQMKYNNQENPVIIEKKYLLLNVIYQGKASTIFDAINLQQQQTCVVRMTLLSKSDNSTKILLYFKTQFENQYEDKYQSGKVVQNLQDCLVKLYDHGVFMNQYNYQVLNKTGPSLKFWFNFSKDRFSYECIILITLKTIDALYLLHSSNFIHANLNMQSLLTSLENEKILSLGNLQNSIQFKLNSKGGQKCQHLNKYSSLAQHLGIQLHPKDDLESLLYIVIQLLTDGEFFDQSKKFKTRAEKLQYYFSIKHSFLPEKVLKTYPPCFTDFANKIKYLNPMELPINYESLKSIFKGYKNLEFDWSSLINGLKKSSGNTSKQISMQNLDIKAAQISLETINESLNEQVIDLHHRLVKNQKNNGDYCNLNPETQESDGEISFEEEFLHKSQVYCFK</sequence>
<evidence type="ECO:0000313" key="2">
    <source>
        <dbReference type="EMBL" id="CAD8075478.1"/>
    </source>
</evidence>
<reference evidence="2" key="1">
    <citation type="submission" date="2021-01" db="EMBL/GenBank/DDBJ databases">
        <authorList>
            <consortium name="Genoscope - CEA"/>
            <person name="William W."/>
        </authorList>
    </citation>
    <scope>NUCLEOTIDE SEQUENCE</scope>
</reference>
<evidence type="ECO:0000313" key="3">
    <source>
        <dbReference type="Proteomes" id="UP000692954"/>
    </source>
</evidence>
<evidence type="ECO:0000256" key="1">
    <source>
        <dbReference type="SAM" id="MobiDB-lite"/>
    </source>
</evidence>
<organism evidence="2 3">
    <name type="scientific">Paramecium sonneborni</name>
    <dbReference type="NCBI Taxonomy" id="65129"/>
    <lineage>
        <taxon>Eukaryota</taxon>
        <taxon>Sar</taxon>
        <taxon>Alveolata</taxon>
        <taxon>Ciliophora</taxon>
        <taxon>Intramacronucleata</taxon>
        <taxon>Oligohymenophorea</taxon>
        <taxon>Peniculida</taxon>
        <taxon>Parameciidae</taxon>
        <taxon>Paramecium</taxon>
    </lineage>
</organism>
<keyword evidence="3" id="KW-1185">Reference proteome</keyword>
<dbReference type="InterPro" id="IPR050235">
    <property type="entry name" value="CK1_Ser-Thr_kinase"/>
</dbReference>
<proteinExistence type="predicted"/>
<protein>
    <recommendedName>
        <fullName evidence="4">Protein kinase domain-containing protein</fullName>
    </recommendedName>
</protein>
<feature type="compositionally biased region" description="Basic and acidic residues" evidence="1">
    <location>
        <begin position="19"/>
        <end position="32"/>
    </location>
</feature>
<evidence type="ECO:0008006" key="4">
    <source>
        <dbReference type="Google" id="ProtNLM"/>
    </source>
</evidence>
<accession>A0A8S1M3N1</accession>
<dbReference type="PANTHER" id="PTHR11909">
    <property type="entry name" value="CASEIN KINASE-RELATED"/>
    <property type="match status" value="1"/>
</dbReference>
<gene>
    <name evidence="2" type="ORF">PSON_ATCC_30995.1.T0330250</name>
</gene>
<dbReference type="AlphaFoldDB" id="A0A8S1M3N1"/>